<dbReference type="Gene3D" id="3.30.465.10">
    <property type="match status" value="1"/>
</dbReference>
<proteinExistence type="predicted"/>
<dbReference type="Gene3D" id="3.40.462.20">
    <property type="match status" value="1"/>
</dbReference>
<keyword evidence="2" id="KW-1185">Reference proteome</keyword>
<accession>A0AAN6S9B5</accession>
<gene>
    <name evidence="1" type="ORF">QBC46DRAFT_349619</name>
</gene>
<comment type="caution">
    <text evidence="1">The sequence shown here is derived from an EMBL/GenBank/DDBJ whole genome shotgun (WGS) entry which is preliminary data.</text>
</comment>
<reference evidence="2" key="1">
    <citation type="journal article" date="2023" name="Mol. Phylogenet. Evol.">
        <title>Genome-scale phylogeny and comparative genomics of the fungal order Sordariales.</title>
        <authorList>
            <person name="Hensen N."/>
            <person name="Bonometti L."/>
            <person name="Westerberg I."/>
            <person name="Brannstrom I.O."/>
            <person name="Guillou S."/>
            <person name="Cros-Aarteil S."/>
            <person name="Calhoun S."/>
            <person name="Haridas S."/>
            <person name="Kuo A."/>
            <person name="Mondo S."/>
            <person name="Pangilinan J."/>
            <person name="Riley R."/>
            <person name="LaButti K."/>
            <person name="Andreopoulos B."/>
            <person name="Lipzen A."/>
            <person name="Chen C."/>
            <person name="Yan M."/>
            <person name="Daum C."/>
            <person name="Ng V."/>
            <person name="Clum A."/>
            <person name="Steindorff A."/>
            <person name="Ohm R.A."/>
            <person name="Martin F."/>
            <person name="Silar P."/>
            <person name="Natvig D.O."/>
            <person name="Lalanne C."/>
            <person name="Gautier V."/>
            <person name="Ament-Velasquez S.L."/>
            <person name="Kruys A."/>
            <person name="Hutchinson M.I."/>
            <person name="Powell A.J."/>
            <person name="Barry K."/>
            <person name="Miller A.N."/>
            <person name="Grigoriev I.V."/>
            <person name="Debuchy R."/>
            <person name="Gladieux P."/>
            <person name="Hiltunen Thoren M."/>
            <person name="Johannesson H."/>
        </authorList>
    </citation>
    <scope>NUCLEOTIDE SEQUENCE [LARGE SCALE GENOMIC DNA]</scope>
    <source>
        <strain evidence="2">CBS 340.73</strain>
    </source>
</reference>
<organism evidence="1 2">
    <name type="scientific">Diplogelasinospora grovesii</name>
    <dbReference type="NCBI Taxonomy" id="303347"/>
    <lineage>
        <taxon>Eukaryota</taxon>
        <taxon>Fungi</taxon>
        <taxon>Dikarya</taxon>
        <taxon>Ascomycota</taxon>
        <taxon>Pezizomycotina</taxon>
        <taxon>Sordariomycetes</taxon>
        <taxon>Sordariomycetidae</taxon>
        <taxon>Sordariales</taxon>
        <taxon>Diplogelasinosporaceae</taxon>
        <taxon>Diplogelasinospora</taxon>
    </lineage>
</organism>
<evidence type="ECO:0000313" key="2">
    <source>
        <dbReference type="Proteomes" id="UP001303473"/>
    </source>
</evidence>
<sequence>MSLAVYQDAAENDDHASLAFSLSYDHTFVAFVYSKPVERPPVFDMFYGIPFQKSFIESSFGTQYGLANAFASVLGDGPPLKKDIIAVSTKPDLSLYEEGFERWLETFQDARSKFECVMTFGIQPVTSNAIRRTNARGNPLNLEPESQQWYTSVIQWQDDEFDDLAHQAIHASGGAIREIAERKGKLLDFQFINDATWDQSPISTYGKHNVERLRDISRRYDPLQVFQKLQGDGFLLRKILV</sequence>
<dbReference type="InterPro" id="IPR016169">
    <property type="entry name" value="FAD-bd_PCMH_sub2"/>
</dbReference>
<protein>
    <submittedName>
        <fullName evidence="1">Fad binding domain-containing protein</fullName>
    </submittedName>
</protein>
<name>A0AAN6S9B5_9PEZI</name>
<dbReference type="AlphaFoldDB" id="A0AAN6S9B5"/>
<dbReference type="Proteomes" id="UP001303473">
    <property type="component" value="Unassembled WGS sequence"/>
</dbReference>
<evidence type="ECO:0000313" key="1">
    <source>
        <dbReference type="EMBL" id="KAK3945230.1"/>
    </source>
</evidence>
<dbReference type="EMBL" id="MU853755">
    <property type="protein sequence ID" value="KAK3945230.1"/>
    <property type="molecule type" value="Genomic_DNA"/>
</dbReference>